<dbReference type="PROSITE" id="PS50059">
    <property type="entry name" value="FKBP_PPIASE"/>
    <property type="match status" value="1"/>
</dbReference>
<evidence type="ECO:0000313" key="9">
    <source>
        <dbReference type="Proteomes" id="UP001302274"/>
    </source>
</evidence>
<dbReference type="InterPro" id="IPR046357">
    <property type="entry name" value="PPIase_dom_sf"/>
</dbReference>
<evidence type="ECO:0000313" key="8">
    <source>
        <dbReference type="EMBL" id="MEA9358563.1"/>
    </source>
</evidence>
<dbReference type="PROSITE" id="PS51257">
    <property type="entry name" value="PROKAR_LIPOPROTEIN"/>
    <property type="match status" value="1"/>
</dbReference>
<dbReference type="Proteomes" id="UP001302274">
    <property type="component" value="Unassembled WGS sequence"/>
</dbReference>
<dbReference type="GO" id="GO:0003755">
    <property type="term" value="F:peptidyl-prolyl cis-trans isomerase activity"/>
    <property type="evidence" value="ECO:0007669"/>
    <property type="project" value="UniProtKB-EC"/>
</dbReference>
<dbReference type="EC" id="5.2.1.8" evidence="6"/>
<evidence type="ECO:0000256" key="3">
    <source>
        <dbReference type="ARBA" id="ARBA00023110"/>
    </source>
</evidence>
<dbReference type="EMBL" id="JAYGJQ010000003">
    <property type="protein sequence ID" value="MEA9358563.1"/>
    <property type="molecule type" value="Genomic_DNA"/>
</dbReference>
<keyword evidence="9" id="KW-1185">Reference proteome</keyword>
<dbReference type="PANTHER" id="PTHR43811:SF19">
    <property type="entry name" value="39 KDA FK506-BINDING NUCLEAR PROTEIN"/>
    <property type="match status" value="1"/>
</dbReference>
<feature type="domain" description="PPIase FKBP-type" evidence="7">
    <location>
        <begin position="134"/>
        <end position="220"/>
    </location>
</feature>
<evidence type="ECO:0000259" key="7">
    <source>
        <dbReference type="PROSITE" id="PS50059"/>
    </source>
</evidence>
<evidence type="ECO:0000256" key="5">
    <source>
        <dbReference type="PROSITE-ProRule" id="PRU00277"/>
    </source>
</evidence>
<evidence type="ECO:0000256" key="1">
    <source>
        <dbReference type="ARBA" id="ARBA00000971"/>
    </source>
</evidence>
<evidence type="ECO:0000256" key="6">
    <source>
        <dbReference type="RuleBase" id="RU003915"/>
    </source>
</evidence>
<proteinExistence type="inferred from homology"/>
<dbReference type="Pfam" id="PF00254">
    <property type="entry name" value="FKBP_C"/>
    <property type="match status" value="1"/>
</dbReference>
<reference evidence="8 9" key="1">
    <citation type="submission" date="2023-11" db="EMBL/GenBank/DDBJ databases">
        <title>A Novel Polar Bacteriovorax (B. antarcticus) Isolated from the Biocrust in Antarctica.</title>
        <authorList>
            <person name="Mun W."/>
            <person name="Choi S.Y."/>
            <person name="Mitchell R.J."/>
        </authorList>
    </citation>
    <scope>NUCLEOTIDE SEQUENCE [LARGE SCALE GENOMIC DNA]</scope>
    <source>
        <strain evidence="8 9">PP10</strain>
    </source>
</reference>
<name>A0ABU5VZR0_9BACT</name>
<comment type="similarity">
    <text evidence="2 6">Belongs to the FKBP-type PPIase family.</text>
</comment>
<comment type="catalytic activity">
    <reaction evidence="1 5 6">
        <text>[protein]-peptidylproline (omega=180) = [protein]-peptidylproline (omega=0)</text>
        <dbReference type="Rhea" id="RHEA:16237"/>
        <dbReference type="Rhea" id="RHEA-COMP:10747"/>
        <dbReference type="Rhea" id="RHEA-COMP:10748"/>
        <dbReference type="ChEBI" id="CHEBI:83833"/>
        <dbReference type="ChEBI" id="CHEBI:83834"/>
        <dbReference type="EC" id="5.2.1.8"/>
    </reaction>
</comment>
<evidence type="ECO:0000256" key="4">
    <source>
        <dbReference type="ARBA" id="ARBA00023235"/>
    </source>
</evidence>
<gene>
    <name evidence="8" type="ORF">SHI21_20165</name>
</gene>
<dbReference type="PANTHER" id="PTHR43811">
    <property type="entry name" value="FKBP-TYPE PEPTIDYL-PROLYL CIS-TRANS ISOMERASE FKPA"/>
    <property type="match status" value="1"/>
</dbReference>
<keyword evidence="4 5" id="KW-0413">Isomerase</keyword>
<keyword evidence="3 5" id="KW-0697">Rotamase</keyword>
<dbReference type="Pfam" id="PF01346">
    <property type="entry name" value="FKBP_N"/>
    <property type="match status" value="1"/>
</dbReference>
<evidence type="ECO:0000256" key="2">
    <source>
        <dbReference type="ARBA" id="ARBA00006577"/>
    </source>
</evidence>
<dbReference type="Gene3D" id="3.10.50.40">
    <property type="match status" value="1"/>
</dbReference>
<dbReference type="RefSeq" id="WP_323579032.1">
    <property type="nucleotide sequence ID" value="NZ_JAYGJQ010000003.1"/>
</dbReference>
<comment type="caution">
    <text evidence="8">The sequence shown here is derived from an EMBL/GenBank/DDBJ whole genome shotgun (WGS) entry which is preliminary data.</text>
</comment>
<dbReference type="InterPro" id="IPR036944">
    <property type="entry name" value="PPIase_FKBP_N_sf"/>
</dbReference>
<dbReference type="Gene3D" id="1.10.287.460">
    <property type="entry name" value="Peptidyl-prolyl cis-trans isomerase, FKBP-type, N-terminal domain"/>
    <property type="match status" value="1"/>
</dbReference>
<dbReference type="InterPro" id="IPR000774">
    <property type="entry name" value="PPIase_FKBP_N"/>
</dbReference>
<protein>
    <recommendedName>
        <fullName evidence="6">Peptidyl-prolyl cis-trans isomerase</fullName>
        <ecNumber evidence="6">5.2.1.8</ecNumber>
    </recommendedName>
</protein>
<dbReference type="InterPro" id="IPR001179">
    <property type="entry name" value="PPIase_FKBP_dom"/>
</dbReference>
<dbReference type="SUPFAM" id="SSF54534">
    <property type="entry name" value="FKBP-like"/>
    <property type="match status" value="1"/>
</dbReference>
<accession>A0ABU5VZR0</accession>
<organism evidence="8 9">
    <name type="scientific">Bacteriovorax antarcticus</name>
    <dbReference type="NCBI Taxonomy" id="3088717"/>
    <lineage>
        <taxon>Bacteria</taxon>
        <taxon>Pseudomonadati</taxon>
        <taxon>Bdellovibrionota</taxon>
        <taxon>Bacteriovoracia</taxon>
        <taxon>Bacteriovoracales</taxon>
        <taxon>Bacteriovoracaceae</taxon>
        <taxon>Bacteriovorax</taxon>
    </lineage>
</organism>
<sequence length="238" mass="25522">MKKILVLALLAAVAVGCSKGKDPKTEEEKTFYSIGTMFGSRLTQLSMSDSEIDALTSGLRDAAKGEKQKVDPMAYQQKIQDMFKARMEKQAGDIKKKGAEFIDNFVKKEGATKTASGLAYKVIKEGTGPTPKETDVVKVHYHGTLMDGTVFDSSVERKQEVSFPLNRVIRGWTEGLQTMKVGGKSKFVIPSELAYGDAGAPPKIAGGATLIFEVELLGIEKAAPTAEAAPSASAAKKK</sequence>